<feature type="domain" description="Recombinase" evidence="3">
    <location>
        <begin position="172"/>
        <end position="302"/>
    </location>
</feature>
<keyword evidence="5" id="KW-1185">Reference proteome</keyword>
<organism evidence="4 5">
    <name type="scientific">Marinactinospora rubrisoli</name>
    <dbReference type="NCBI Taxonomy" id="2715399"/>
    <lineage>
        <taxon>Bacteria</taxon>
        <taxon>Bacillati</taxon>
        <taxon>Actinomycetota</taxon>
        <taxon>Actinomycetes</taxon>
        <taxon>Streptosporangiales</taxon>
        <taxon>Nocardiopsidaceae</taxon>
        <taxon>Marinactinospora</taxon>
    </lineage>
</organism>
<reference evidence="5" key="1">
    <citation type="journal article" date="2019" name="Int. J. Syst. Evol. Microbiol.">
        <title>The Global Catalogue of Microorganisms (GCM) 10K type strain sequencing project: providing services to taxonomists for standard genome sequencing and annotation.</title>
        <authorList>
            <consortium name="The Broad Institute Genomics Platform"/>
            <consortium name="The Broad Institute Genome Sequencing Center for Infectious Disease"/>
            <person name="Wu L."/>
            <person name="Ma J."/>
        </authorList>
    </citation>
    <scope>NUCLEOTIDE SEQUENCE [LARGE SCALE GENOMIC DNA]</scope>
    <source>
        <strain evidence="5">CGMCC 4.7382</strain>
    </source>
</reference>
<dbReference type="InterPro" id="IPR006119">
    <property type="entry name" value="Resolv_N"/>
</dbReference>
<sequence>MSAELELLKRMRGPRPRMLAYLRVSTDKRDKRSVNQQEAGARRTADHEGWDLAGVYVDNDRSASEYATQEREDWKRLMADIEAGAGEVVWGWEIARWTRERDVWAALVSAAKKQGMFFHVGGKLYDTQNGQDMFFLDIMLAKSVAEVEDTRRRILRDVSSNAESGSPHGVAGYGFERIYHPKTGNLVRQVVRQEEAKIVREIAERYLAGETMKSIASDLNRRGIPNASGHVAGEPVPHPKTKKLHPAMGWSSMVIRQLLLRPALMGKRIHRGQIISEGGWEPILDEGMWWAIQARLAQNQSSSDTTAQYLLSGIAICGVCGARMYKIQRSGKGRKAVYCCRGLYPGAPIGCVSRSLEALDSHVEEGVIERFSDPDVLTAFTSEAVSPEQVKAAHAQLTQMRAELDALYDDVRADRVSRMMAQADEERIKRKIAEAEKLARPRAIEPLAVALAAPDDPDLVERTWRGWTLEQQRAGLRAFTKWIKVLRVGRTGPRKLSAEESVAIKWVGEG</sequence>
<dbReference type="PANTHER" id="PTHR30461:SF23">
    <property type="entry name" value="DNA RECOMBINASE-RELATED"/>
    <property type="match status" value="1"/>
</dbReference>
<dbReference type="Gene3D" id="3.40.50.1390">
    <property type="entry name" value="Resolvase, N-terminal catalytic domain"/>
    <property type="match status" value="1"/>
</dbReference>
<dbReference type="PROSITE" id="PS51737">
    <property type="entry name" value="RECOMBINASE_DNA_BIND"/>
    <property type="match status" value="1"/>
</dbReference>
<dbReference type="Gene3D" id="3.90.1750.20">
    <property type="entry name" value="Putative Large Serine Recombinase, Chain B, Domain 2"/>
    <property type="match status" value="1"/>
</dbReference>
<dbReference type="SMART" id="SM00857">
    <property type="entry name" value="Resolvase"/>
    <property type="match status" value="1"/>
</dbReference>
<evidence type="ECO:0000259" key="3">
    <source>
        <dbReference type="PROSITE" id="PS51737"/>
    </source>
</evidence>
<keyword evidence="1" id="KW-0175">Coiled coil</keyword>
<evidence type="ECO:0000256" key="1">
    <source>
        <dbReference type="SAM" id="Coils"/>
    </source>
</evidence>
<dbReference type="InterPro" id="IPR038109">
    <property type="entry name" value="DNA_bind_recomb_sf"/>
</dbReference>
<evidence type="ECO:0000313" key="5">
    <source>
        <dbReference type="Proteomes" id="UP001596540"/>
    </source>
</evidence>
<dbReference type="Pfam" id="PF00239">
    <property type="entry name" value="Resolvase"/>
    <property type="match status" value="1"/>
</dbReference>
<comment type="caution">
    <text evidence="4">The sequence shown here is derived from an EMBL/GenBank/DDBJ whole genome shotgun (WGS) entry which is preliminary data.</text>
</comment>
<evidence type="ECO:0000259" key="2">
    <source>
        <dbReference type="PROSITE" id="PS51736"/>
    </source>
</evidence>
<name>A0ABW2KNI0_9ACTN</name>
<feature type="domain" description="Resolvase/invertase-type recombinase catalytic" evidence="2">
    <location>
        <begin position="17"/>
        <end position="165"/>
    </location>
</feature>
<dbReference type="InterPro" id="IPR036162">
    <property type="entry name" value="Resolvase-like_N_sf"/>
</dbReference>
<gene>
    <name evidence="4" type="ORF">ACFQRF_23820</name>
</gene>
<dbReference type="InterPro" id="IPR050639">
    <property type="entry name" value="SSR_resolvase"/>
</dbReference>
<accession>A0ABW2KNI0</accession>
<dbReference type="RefSeq" id="WP_379873413.1">
    <property type="nucleotide sequence ID" value="NZ_JBHTBH010000014.1"/>
</dbReference>
<dbReference type="InterPro" id="IPR011109">
    <property type="entry name" value="DNA_bind_recombinase_dom"/>
</dbReference>
<protein>
    <submittedName>
        <fullName evidence="4">Recombinase family protein</fullName>
    </submittedName>
</protein>
<feature type="coiled-coil region" evidence="1">
    <location>
        <begin position="390"/>
        <end position="438"/>
    </location>
</feature>
<dbReference type="Pfam" id="PF13408">
    <property type="entry name" value="Zn_ribbon_recom"/>
    <property type="match status" value="1"/>
</dbReference>
<dbReference type="EMBL" id="JBHTBH010000014">
    <property type="protein sequence ID" value="MFC7330765.1"/>
    <property type="molecule type" value="Genomic_DNA"/>
</dbReference>
<proteinExistence type="predicted"/>
<dbReference type="Proteomes" id="UP001596540">
    <property type="component" value="Unassembled WGS sequence"/>
</dbReference>
<evidence type="ECO:0000313" key="4">
    <source>
        <dbReference type="EMBL" id="MFC7330765.1"/>
    </source>
</evidence>
<dbReference type="PANTHER" id="PTHR30461">
    <property type="entry name" value="DNA-INVERTASE FROM LAMBDOID PROPHAGE"/>
    <property type="match status" value="1"/>
</dbReference>
<dbReference type="PROSITE" id="PS51736">
    <property type="entry name" value="RECOMBINASES_3"/>
    <property type="match status" value="1"/>
</dbReference>
<dbReference type="InterPro" id="IPR025827">
    <property type="entry name" value="Zn_ribbon_recom_dom"/>
</dbReference>
<dbReference type="SUPFAM" id="SSF53041">
    <property type="entry name" value="Resolvase-like"/>
    <property type="match status" value="1"/>
</dbReference>
<dbReference type="Pfam" id="PF07508">
    <property type="entry name" value="Recombinase"/>
    <property type="match status" value="1"/>
</dbReference>
<dbReference type="CDD" id="cd00338">
    <property type="entry name" value="Ser_Recombinase"/>
    <property type="match status" value="1"/>
</dbReference>